<name>A0A1G6E427_9GAMM</name>
<dbReference type="STRING" id="1159017.SAMN02927930_02057"/>
<dbReference type="RefSeq" id="WP_092593959.1">
    <property type="nucleotide sequence ID" value="NZ_FMXN01000016.1"/>
</dbReference>
<accession>A0A1G6E427</accession>
<evidence type="ECO:0000313" key="2">
    <source>
        <dbReference type="Proteomes" id="UP000199626"/>
    </source>
</evidence>
<protein>
    <submittedName>
        <fullName evidence="1">Uncharacterized protein</fullName>
    </submittedName>
</protein>
<dbReference type="AlphaFoldDB" id="A0A1G6E427"/>
<sequence length="228" mass="25499">MQSYNKAINRTPLSVARFAHNATLISARLLRRYMASESMQKILVLLVFLVSSFVNAETDPCESNQYPVKWKSNLSHPESYELPAIFYNTNNSKVIVSVSKAINFVERNMATHKPYLKNAKAFIINSLSELPPNKLVDHSSLWIPTEGLRGQELNKAIHVMAGYQGLFEGVLLNNDASVSINEKLVSSSNAVYMVGKDPEPAHGLNYVHKLVVSNSNNIVFSKCWLDSK</sequence>
<dbReference type="OrthoDB" id="6315201at2"/>
<dbReference type="EMBL" id="FMXN01000016">
    <property type="protein sequence ID" value="SDB52173.1"/>
    <property type="molecule type" value="Genomic_DNA"/>
</dbReference>
<keyword evidence="2" id="KW-1185">Reference proteome</keyword>
<evidence type="ECO:0000313" key="1">
    <source>
        <dbReference type="EMBL" id="SDB52173.1"/>
    </source>
</evidence>
<gene>
    <name evidence="1" type="ORF">SAMN02927930_02057</name>
</gene>
<organism evidence="1 2">
    <name type="scientific">Pseudidiomarina indica</name>
    <dbReference type="NCBI Taxonomy" id="1159017"/>
    <lineage>
        <taxon>Bacteria</taxon>
        <taxon>Pseudomonadati</taxon>
        <taxon>Pseudomonadota</taxon>
        <taxon>Gammaproteobacteria</taxon>
        <taxon>Alteromonadales</taxon>
        <taxon>Idiomarinaceae</taxon>
        <taxon>Pseudidiomarina</taxon>
    </lineage>
</organism>
<reference evidence="2" key="1">
    <citation type="submission" date="2016-10" db="EMBL/GenBank/DDBJ databases">
        <authorList>
            <person name="Varghese N."/>
            <person name="Submissions S."/>
        </authorList>
    </citation>
    <scope>NUCLEOTIDE SEQUENCE [LARGE SCALE GENOMIC DNA]</scope>
    <source>
        <strain evidence="2">CGMCC 1.10824</strain>
    </source>
</reference>
<proteinExistence type="predicted"/>
<dbReference type="Proteomes" id="UP000199626">
    <property type="component" value="Unassembled WGS sequence"/>
</dbReference>